<organism evidence="1 2">
    <name type="scientific">Rhizobium aquaticum</name>
    <dbReference type="NCBI Taxonomy" id="1549636"/>
    <lineage>
        <taxon>Bacteria</taxon>
        <taxon>Pseudomonadati</taxon>
        <taxon>Pseudomonadota</taxon>
        <taxon>Alphaproteobacteria</taxon>
        <taxon>Hyphomicrobiales</taxon>
        <taxon>Rhizobiaceae</taxon>
        <taxon>Rhizobium/Agrobacterium group</taxon>
        <taxon>Rhizobium</taxon>
    </lineage>
</organism>
<evidence type="ECO:0000313" key="1">
    <source>
        <dbReference type="EMBL" id="MET3611760.1"/>
    </source>
</evidence>
<dbReference type="EMBL" id="JBEPMB010000001">
    <property type="protein sequence ID" value="MET3611760.1"/>
    <property type="molecule type" value="Genomic_DNA"/>
</dbReference>
<dbReference type="RefSeq" id="WP_354554002.1">
    <property type="nucleotide sequence ID" value="NZ_JBEPMB010000001.1"/>
</dbReference>
<reference evidence="1 2" key="1">
    <citation type="submission" date="2024-06" db="EMBL/GenBank/DDBJ databases">
        <title>Genomic Encyclopedia of Type Strains, Phase IV (KMG-IV): sequencing the most valuable type-strain genomes for metagenomic binning, comparative biology and taxonomic classification.</title>
        <authorList>
            <person name="Goeker M."/>
        </authorList>
    </citation>
    <scope>NUCLEOTIDE SEQUENCE [LARGE SCALE GENOMIC DNA]</scope>
    <source>
        <strain evidence="1 2">DSM 29780</strain>
    </source>
</reference>
<protein>
    <submittedName>
        <fullName evidence="1">Uncharacterized protein</fullName>
    </submittedName>
</protein>
<proteinExistence type="predicted"/>
<evidence type="ECO:0000313" key="2">
    <source>
        <dbReference type="Proteomes" id="UP001549047"/>
    </source>
</evidence>
<accession>A0ABV2ITE4</accession>
<keyword evidence="2" id="KW-1185">Reference proteome</keyword>
<gene>
    <name evidence="1" type="ORF">ABID16_000065</name>
</gene>
<sequence length="96" mass="10652">MTRRNRQSHRTIVRLPLEALTILAPSITPLHRAMISDGFALQGSSSIHRSPHGTMTARLVYRPSPRASTVQSIVITVRNIVLDSQALPEPETVRAF</sequence>
<dbReference type="Proteomes" id="UP001549047">
    <property type="component" value="Unassembled WGS sequence"/>
</dbReference>
<comment type="caution">
    <text evidence="1">The sequence shown here is derived from an EMBL/GenBank/DDBJ whole genome shotgun (WGS) entry which is preliminary data.</text>
</comment>
<name>A0ABV2ITE4_9HYPH</name>